<dbReference type="Proteomes" id="UP000814033">
    <property type="component" value="Unassembled WGS sequence"/>
</dbReference>
<dbReference type="EMBL" id="MU275884">
    <property type="protein sequence ID" value="KAI0048626.1"/>
    <property type="molecule type" value="Genomic_DNA"/>
</dbReference>
<evidence type="ECO:0000313" key="2">
    <source>
        <dbReference type="Proteomes" id="UP000814033"/>
    </source>
</evidence>
<organism evidence="1 2">
    <name type="scientific">Auriscalpium vulgare</name>
    <dbReference type="NCBI Taxonomy" id="40419"/>
    <lineage>
        <taxon>Eukaryota</taxon>
        <taxon>Fungi</taxon>
        <taxon>Dikarya</taxon>
        <taxon>Basidiomycota</taxon>
        <taxon>Agaricomycotina</taxon>
        <taxon>Agaricomycetes</taxon>
        <taxon>Russulales</taxon>
        <taxon>Auriscalpiaceae</taxon>
        <taxon>Auriscalpium</taxon>
    </lineage>
</organism>
<sequence length="360" mass="40164">MSAHASTSFDPRKHVGVLAERVTNVSSTDFPGYSPDEDFSWNLAKFKKRLRVQVKRLSSRSIEFDLIGVDASVANALRRILIAEVPAVAVEYVYVWNNTSVMVDEVFSHRLGLLPLNIDPALMEMKASATDTATDRNTIVFKLQVSCTRNAHAPKDSIDPKQLFINSEVLSSHLEWVPQGEQADVFPQLPASTNPNIVLMKLRPGQEIDMELHAIKGVGKDHAKFSAVATASYRLLPQIFLNPTKPVPPHLAEKFAGCFSPGVIRVDPRTKEISIDDEKLRTDSVSREVLRHPEFEGCVQLGRVRDHFIFHIESEGAYEPQRLLLESTRVMRQKIADLKKAAEALMAVNVDDEDVSMADA</sequence>
<proteinExistence type="predicted"/>
<protein>
    <submittedName>
        <fullName evidence="1">Uncharacterized protein</fullName>
    </submittedName>
</protein>
<reference evidence="1" key="2">
    <citation type="journal article" date="2022" name="New Phytol.">
        <title>Evolutionary transition to the ectomycorrhizal habit in the genomes of a hyperdiverse lineage of mushroom-forming fungi.</title>
        <authorList>
            <person name="Looney B."/>
            <person name="Miyauchi S."/>
            <person name="Morin E."/>
            <person name="Drula E."/>
            <person name="Courty P.E."/>
            <person name="Kohler A."/>
            <person name="Kuo A."/>
            <person name="LaButti K."/>
            <person name="Pangilinan J."/>
            <person name="Lipzen A."/>
            <person name="Riley R."/>
            <person name="Andreopoulos W."/>
            <person name="He G."/>
            <person name="Johnson J."/>
            <person name="Nolan M."/>
            <person name="Tritt A."/>
            <person name="Barry K.W."/>
            <person name="Grigoriev I.V."/>
            <person name="Nagy L.G."/>
            <person name="Hibbett D."/>
            <person name="Henrissat B."/>
            <person name="Matheny P.B."/>
            <person name="Labbe J."/>
            <person name="Martin F.M."/>
        </authorList>
    </citation>
    <scope>NUCLEOTIDE SEQUENCE</scope>
    <source>
        <strain evidence="1">FP105234-sp</strain>
    </source>
</reference>
<accession>A0ACB8RWY7</accession>
<keyword evidence="2" id="KW-1185">Reference proteome</keyword>
<comment type="caution">
    <text evidence="1">The sequence shown here is derived from an EMBL/GenBank/DDBJ whole genome shotgun (WGS) entry which is preliminary data.</text>
</comment>
<reference evidence="1" key="1">
    <citation type="submission" date="2021-02" db="EMBL/GenBank/DDBJ databases">
        <authorList>
            <consortium name="DOE Joint Genome Institute"/>
            <person name="Ahrendt S."/>
            <person name="Looney B.P."/>
            <person name="Miyauchi S."/>
            <person name="Morin E."/>
            <person name="Drula E."/>
            <person name="Courty P.E."/>
            <person name="Chicoki N."/>
            <person name="Fauchery L."/>
            <person name="Kohler A."/>
            <person name="Kuo A."/>
            <person name="Labutti K."/>
            <person name="Pangilinan J."/>
            <person name="Lipzen A."/>
            <person name="Riley R."/>
            <person name="Andreopoulos W."/>
            <person name="He G."/>
            <person name="Johnson J."/>
            <person name="Barry K.W."/>
            <person name="Grigoriev I.V."/>
            <person name="Nagy L."/>
            <person name="Hibbett D."/>
            <person name="Henrissat B."/>
            <person name="Matheny P.B."/>
            <person name="Labbe J."/>
            <person name="Martin F."/>
        </authorList>
    </citation>
    <scope>NUCLEOTIDE SEQUENCE</scope>
    <source>
        <strain evidence="1">FP105234-sp</strain>
    </source>
</reference>
<gene>
    <name evidence="1" type="ORF">FA95DRAFT_1025744</name>
</gene>
<evidence type="ECO:0000313" key="1">
    <source>
        <dbReference type="EMBL" id="KAI0048626.1"/>
    </source>
</evidence>
<name>A0ACB8RWY7_9AGAM</name>